<gene>
    <name evidence="2" type="ORF">DESUT3_31390</name>
</gene>
<name>A0ABM8HZM8_9BACT</name>
<dbReference type="Proteomes" id="UP001319827">
    <property type="component" value="Chromosome"/>
</dbReference>
<reference evidence="2 3" key="1">
    <citation type="journal article" date="2016" name="C (Basel)">
        <title>Selective Growth of and Electricity Production by Marine Exoelectrogenic Bacteria in Self-Aggregated Hydrogel of Microbially Reduced Graphene Oxide.</title>
        <authorList>
            <person name="Yoshida N."/>
            <person name="Goto Y."/>
            <person name="Miyata Y."/>
        </authorList>
    </citation>
    <scope>NUCLEOTIDE SEQUENCE [LARGE SCALE GENOMIC DNA]</scope>
    <source>
        <strain evidence="2 3">NIT-T3</strain>
    </source>
</reference>
<evidence type="ECO:0000259" key="1">
    <source>
        <dbReference type="Pfam" id="PF00248"/>
    </source>
</evidence>
<evidence type="ECO:0000313" key="3">
    <source>
        <dbReference type="Proteomes" id="UP001319827"/>
    </source>
</evidence>
<dbReference type="CDD" id="cd19100">
    <property type="entry name" value="AKR_unchar"/>
    <property type="match status" value="1"/>
</dbReference>
<evidence type="ECO:0000313" key="2">
    <source>
        <dbReference type="EMBL" id="BCR06070.1"/>
    </source>
</evidence>
<dbReference type="EMBL" id="AP024355">
    <property type="protein sequence ID" value="BCR06070.1"/>
    <property type="molecule type" value="Genomic_DNA"/>
</dbReference>
<dbReference type="Gene3D" id="3.20.20.100">
    <property type="entry name" value="NADP-dependent oxidoreductase domain"/>
    <property type="match status" value="1"/>
</dbReference>
<dbReference type="RefSeq" id="WP_221249451.1">
    <property type="nucleotide sequence ID" value="NZ_AP024355.1"/>
</dbReference>
<proteinExistence type="predicted"/>
<keyword evidence="3" id="KW-1185">Reference proteome</keyword>
<dbReference type="InterPro" id="IPR023210">
    <property type="entry name" value="NADP_OxRdtase_dom"/>
</dbReference>
<accession>A0ABM8HZM8</accession>
<dbReference type="PANTHER" id="PTHR43312">
    <property type="entry name" value="D-THREO-ALDOSE 1-DEHYDROGENASE"/>
    <property type="match status" value="1"/>
</dbReference>
<dbReference type="InterPro" id="IPR053135">
    <property type="entry name" value="AKR2_Oxidoreductase"/>
</dbReference>
<reference evidence="2 3" key="2">
    <citation type="journal article" date="2021" name="Int. J. Syst. Evol. Microbiol.">
        <title>Isolation and Polyphasic Characterization of Desulfuromonas versatilis sp. Nov., an Electrogenic Bacteria Capable of Versatile Metabolism Isolated from a Graphene Oxide-Reducing Enrichment Culture.</title>
        <authorList>
            <person name="Xie L."/>
            <person name="Yoshida N."/>
            <person name="Ishii S."/>
            <person name="Meng L."/>
        </authorList>
    </citation>
    <scope>NUCLEOTIDE SEQUENCE [LARGE SCALE GENOMIC DNA]</scope>
    <source>
        <strain evidence="2 3">NIT-T3</strain>
    </source>
</reference>
<dbReference type="Pfam" id="PF00248">
    <property type="entry name" value="Aldo_ket_red"/>
    <property type="match status" value="1"/>
</dbReference>
<sequence length="277" mass="30448">MQIPKRILGRTGVEVTQLGLGGEGVLRTYGQEKQAQAVIDQALALGINYFESARAYSGSEGYYGLALGERRKDIFLTSKSHQRSAAGAREHLRTTLDNMKTDWLDLWQVHDVRSEADLQQIFAPGGAIEAFDEAKRAGRVRFVGVTGHEDPRIMRKALDLYDFDTVLMPVNPAEPAHRSFLDTVLPEARSRNLGIIGMKVLCRGLGLQVPGLAGVEPWIGYALSQAVSTIVIGCDDPGQVRQNVAAAAAASAMAEEEQRRLEQALAPWARRLMYYKP</sequence>
<protein>
    <submittedName>
        <fullName evidence="2">Oxidoreductase</fullName>
    </submittedName>
</protein>
<dbReference type="SUPFAM" id="SSF51430">
    <property type="entry name" value="NAD(P)-linked oxidoreductase"/>
    <property type="match status" value="1"/>
</dbReference>
<organism evidence="2 3">
    <name type="scientific">Desulfuromonas versatilis</name>
    <dbReference type="NCBI Taxonomy" id="2802975"/>
    <lineage>
        <taxon>Bacteria</taxon>
        <taxon>Pseudomonadati</taxon>
        <taxon>Thermodesulfobacteriota</taxon>
        <taxon>Desulfuromonadia</taxon>
        <taxon>Desulfuromonadales</taxon>
        <taxon>Desulfuromonadaceae</taxon>
        <taxon>Desulfuromonas</taxon>
    </lineage>
</organism>
<dbReference type="PANTHER" id="PTHR43312:SF1">
    <property type="entry name" value="NADP-DEPENDENT OXIDOREDUCTASE DOMAIN-CONTAINING PROTEIN"/>
    <property type="match status" value="1"/>
</dbReference>
<feature type="domain" description="NADP-dependent oxidoreductase" evidence="1">
    <location>
        <begin position="18"/>
        <end position="205"/>
    </location>
</feature>
<dbReference type="InterPro" id="IPR036812">
    <property type="entry name" value="NAD(P)_OxRdtase_dom_sf"/>
</dbReference>